<feature type="region of interest" description="Disordered" evidence="2">
    <location>
        <begin position="171"/>
        <end position="208"/>
    </location>
</feature>
<dbReference type="HOGENOM" id="CLU_1046721_0_0_1"/>
<dbReference type="eggNOG" id="ENOG502TJVG">
    <property type="taxonomic scope" value="Eukaryota"/>
</dbReference>
<feature type="compositionally biased region" description="Polar residues" evidence="2">
    <location>
        <begin position="176"/>
        <end position="192"/>
    </location>
</feature>
<proteinExistence type="predicted"/>
<accession>G0PMN2</accession>
<reference evidence="4" key="1">
    <citation type="submission" date="2011-07" db="EMBL/GenBank/DDBJ databases">
        <authorList>
            <consortium name="Caenorhabditis brenneri Sequencing and Analysis Consortium"/>
            <person name="Wilson R.K."/>
        </authorList>
    </citation>
    <scope>NUCLEOTIDE SEQUENCE [LARGE SCALE GENOMIC DNA]</scope>
    <source>
        <strain evidence="4">PB2801</strain>
    </source>
</reference>
<evidence type="ECO:0000256" key="1">
    <source>
        <dbReference type="SAM" id="Coils"/>
    </source>
</evidence>
<dbReference type="OrthoDB" id="5904473at2759"/>
<feature type="coiled-coil region" evidence="1">
    <location>
        <begin position="216"/>
        <end position="243"/>
    </location>
</feature>
<protein>
    <submittedName>
        <fullName evidence="3">Uncharacterized protein</fullName>
    </submittedName>
</protein>
<dbReference type="AlphaFoldDB" id="G0PMN2"/>
<dbReference type="OMA" id="FRNFARD"/>
<evidence type="ECO:0000313" key="4">
    <source>
        <dbReference type="Proteomes" id="UP000008068"/>
    </source>
</evidence>
<dbReference type="Proteomes" id="UP000008068">
    <property type="component" value="Unassembled WGS sequence"/>
</dbReference>
<dbReference type="EMBL" id="GL381455">
    <property type="protein sequence ID" value="EGT38068.1"/>
    <property type="molecule type" value="Genomic_DNA"/>
</dbReference>
<name>G0PMN2_CAEBE</name>
<keyword evidence="1" id="KW-0175">Coiled coil</keyword>
<dbReference type="InParanoid" id="G0PMN2"/>
<sequence>METIKERKEKSASMPEDAALLLVDLYIRDEKMYNGRLIGGSKNGKSPRQLCIAKWLTELSAIGCDKTVDYLTNRIRGDLQLVRSVLSEEKTERGKTGGGLPKKSKKLDLARTKLYEHLRGSHLVEGLSCGFESGAGETSTVAKETHQIDILSESSNMLTSNSGSDEIVIEDDVDNPCSSSNNASEKTKTTSFKDFAKSSRKRPSTKNTDEICDLRRSLLTAEIQLAEKKARNLDKEYEQMKKKDDILAIEKETAILKRTLLMQKLQ</sequence>
<evidence type="ECO:0000256" key="2">
    <source>
        <dbReference type="SAM" id="MobiDB-lite"/>
    </source>
</evidence>
<keyword evidence="4" id="KW-1185">Reference proteome</keyword>
<evidence type="ECO:0000313" key="3">
    <source>
        <dbReference type="EMBL" id="EGT38068.1"/>
    </source>
</evidence>
<gene>
    <name evidence="3" type="ORF">CAEBREN_19255</name>
</gene>
<organism evidence="4">
    <name type="scientific">Caenorhabditis brenneri</name>
    <name type="common">Nematode worm</name>
    <dbReference type="NCBI Taxonomy" id="135651"/>
    <lineage>
        <taxon>Eukaryota</taxon>
        <taxon>Metazoa</taxon>
        <taxon>Ecdysozoa</taxon>
        <taxon>Nematoda</taxon>
        <taxon>Chromadorea</taxon>
        <taxon>Rhabditida</taxon>
        <taxon>Rhabditina</taxon>
        <taxon>Rhabditomorpha</taxon>
        <taxon>Rhabditoidea</taxon>
        <taxon>Rhabditidae</taxon>
        <taxon>Peloderinae</taxon>
        <taxon>Caenorhabditis</taxon>
    </lineage>
</organism>